<evidence type="ECO:0000259" key="8">
    <source>
        <dbReference type="PROSITE" id="PS51263"/>
    </source>
</evidence>
<keyword evidence="10" id="KW-1185">Reference proteome</keyword>
<accession>A0A2P6N1S0</accession>
<dbReference type="GO" id="GO:0005737">
    <property type="term" value="C:cytoplasm"/>
    <property type="evidence" value="ECO:0007669"/>
    <property type="project" value="TreeGrafter"/>
</dbReference>
<name>A0A2P6N1S0_9EUKA</name>
<evidence type="ECO:0000256" key="7">
    <source>
        <dbReference type="ARBA" id="ARBA00038532"/>
    </source>
</evidence>
<dbReference type="FunFam" id="3.40.20.10:FF:000007">
    <property type="entry name" value="Twinfilin-1 isoform 1"/>
    <property type="match status" value="1"/>
</dbReference>
<dbReference type="InterPro" id="IPR028458">
    <property type="entry name" value="Twinfilin"/>
</dbReference>
<dbReference type="GO" id="GO:0005884">
    <property type="term" value="C:actin filament"/>
    <property type="evidence" value="ECO:0007669"/>
    <property type="project" value="TreeGrafter"/>
</dbReference>
<dbReference type="InterPro" id="IPR002108">
    <property type="entry name" value="ADF-H"/>
</dbReference>
<dbReference type="PANTHER" id="PTHR13759">
    <property type="entry name" value="TWINFILIN"/>
    <property type="match status" value="1"/>
</dbReference>
<evidence type="ECO:0000256" key="4">
    <source>
        <dbReference type="ARBA" id="ARBA00022737"/>
    </source>
</evidence>
<keyword evidence="4" id="KW-0677">Repeat</keyword>
<dbReference type="GO" id="GO:0051016">
    <property type="term" value="P:barbed-end actin filament capping"/>
    <property type="evidence" value="ECO:0007669"/>
    <property type="project" value="TreeGrafter"/>
</dbReference>
<evidence type="ECO:0000256" key="6">
    <source>
        <dbReference type="ARBA" id="ARBA00023212"/>
    </source>
</evidence>
<dbReference type="InterPro" id="IPR029006">
    <property type="entry name" value="ADF-H/Gelsolin-like_dom_sf"/>
</dbReference>
<comment type="similarity">
    <text evidence="2">Belongs to the actin-binding proteins ADF family. Twinfilin subfamily.</text>
</comment>
<organism evidence="9 10">
    <name type="scientific">Planoprotostelium fungivorum</name>
    <dbReference type="NCBI Taxonomy" id="1890364"/>
    <lineage>
        <taxon>Eukaryota</taxon>
        <taxon>Amoebozoa</taxon>
        <taxon>Evosea</taxon>
        <taxon>Variosea</taxon>
        <taxon>Cavosteliida</taxon>
        <taxon>Cavosteliaceae</taxon>
        <taxon>Planoprotostelium</taxon>
    </lineage>
</organism>
<protein>
    <recommendedName>
        <fullName evidence="8">ADF-H domain-containing protein</fullName>
    </recommendedName>
</protein>
<gene>
    <name evidence="9" type="ORF">PROFUN_08544</name>
</gene>
<dbReference type="STRING" id="1890364.A0A2P6N1S0"/>
<comment type="subunit">
    <text evidence="7">Interacts with G-actin; ADP-actin form.</text>
</comment>
<reference evidence="9 10" key="1">
    <citation type="journal article" date="2018" name="Genome Biol. Evol.">
        <title>Multiple Roots of Fruiting Body Formation in Amoebozoa.</title>
        <authorList>
            <person name="Hillmann F."/>
            <person name="Forbes G."/>
            <person name="Novohradska S."/>
            <person name="Ferling I."/>
            <person name="Riege K."/>
            <person name="Groth M."/>
            <person name="Westermann M."/>
            <person name="Marz M."/>
            <person name="Spaller T."/>
            <person name="Winckler T."/>
            <person name="Schaap P."/>
            <person name="Glockner G."/>
        </authorList>
    </citation>
    <scope>NUCLEOTIDE SEQUENCE [LARGE SCALE GENOMIC DNA]</scope>
    <source>
        <strain evidence="9 10">Jena</strain>
    </source>
</reference>
<dbReference type="Pfam" id="PF00241">
    <property type="entry name" value="Cofilin_ADF"/>
    <property type="match status" value="2"/>
</dbReference>
<dbReference type="GO" id="GO:0003785">
    <property type="term" value="F:actin monomer binding"/>
    <property type="evidence" value="ECO:0007669"/>
    <property type="project" value="TreeGrafter"/>
</dbReference>
<feature type="domain" description="ADF-H" evidence="8">
    <location>
        <begin position="1"/>
        <end position="112"/>
    </location>
</feature>
<evidence type="ECO:0000313" key="9">
    <source>
        <dbReference type="EMBL" id="PRP77870.1"/>
    </source>
</evidence>
<evidence type="ECO:0000256" key="5">
    <source>
        <dbReference type="ARBA" id="ARBA00023203"/>
    </source>
</evidence>
<proteinExistence type="inferred from homology"/>
<keyword evidence="3" id="KW-0963">Cytoplasm</keyword>
<dbReference type="CDD" id="cd11285">
    <property type="entry name" value="ADF_Twf-N_like"/>
    <property type="match status" value="1"/>
</dbReference>
<evidence type="ECO:0000256" key="2">
    <source>
        <dbReference type="ARBA" id="ARBA00009557"/>
    </source>
</evidence>
<dbReference type="GO" id="GO:0030042">
    <property type="term" value="P:actin filament depolymerization"/>
    <property type="evidence" value="ECO:0007669"/>
    <property type="project" value="TreeGrafter"/>
</dbReference>
<dbReference type="InParanoid" id="A0A2P6N1S0"/>
<dbReference type="PANTHER" id="PTHR13759:SF1">
    <property type="entry name" value="TWINFILIN"/>
    <property type="match status" value="1"/>
</dbReference>
<dbReference type="Gene3D" id="3.40.20.10">
    <property type="entry name" value="Severin"/>
    <property type="match status" value="2"/>
</dbReference>
<evidence type="ECO:0000256" key="3">
    <source>
        <dbReference type="ARBA" id="ARBA00022490"/>
    </source>
</evidence>
<dbReference type="OrthoDB" id="10006997at2759"/>
<keyword evidence="6" id="KW-0206">Cytoskeleton</keyword>
<evidence type="ECO:0000256" key="1">
    <source>
        <dbReference type="ARBA" id="ARBA00004245"/>
    </source>
</evidence>
<comment type="caution">
    <text evidence="9">The sequence shown here is derived from an EMBL/GenBank/DDBJ whole genome shotgun (WGS) entry which is preliminary data.</text>
</comment>
<dbReference type="PROSITE" id="PS51263">
    <property type="entry name" value="ADF_H"/>
    <property type="match status" value="2"/>
</dbReference>
<keyword evidence="5" id="KW-0009">Actin-binding</keyword>
<comment type="subcellular location">
    <subcellularLocation>
        <location evidence="1">Cytoplasm</location>
        <location evidence="1">Cytoskeleton</location>
    </subcellularLocation>
</comment>
<dbReference type="AlphaFoldDB" id="A0A2P6N1S0"/>
<dbReference type="SUPFAM" id="SSF55753">
    <property type="entry name" value="Actin depolymerizing proteins"/>
    <property type="match status" value="2"/>
</dbReference>
<dbReference type="Proteomes" id="UP000241769">
    <property type="component" value="Unassembled WGS sequence"/>
</dbReference>
<dbReference type="EMBL" id="MDYQ01000251">
    <property type="protein sequence ID" value="PRP77870.1"/>
    <property type="molecule type" value="Genomic_DNA"/>
</dbReference>
<dbReference type="CDD" id="cd11284">
    <property type="entry name" value="ADF_Twf-C_like"/>
    <property type="match status" value="1"/>
</dbReference>
<dbReference type="GO" id="GO:0051015">
    <property type="term" value="F:actin filament binding"/>
    <property type="evidence" value="ECO:0007669"/>
    <property type="project" value="TreeGrafter"/>
</dbReference>
<evidence type="ECO:0000313" key="10">
    <source>
        <dbReference type="Proteomes" id="UP000241769"/>
    </source>
</evidence>
<dbReference type="SMART" id="SM00102">
    <property type="entry name" value="ADF"/>
    <property type="match status" value="2"/>
</dbReference>
<sequence>MSNSSGIPVSAALKEQFGQVVSDSSARFLQAQITNEEIVPVKTACYIIYRKEEGEWVLFCYVPDRCKVKDKMLYASTLSNLKNQLGNNYFSDQVHGTVPEDFSAKGYKHHTVSKKTEAPLTEREMLKKAEQESGEIYTGGASTYVHGVNFPVESTAMEALKGFQEGKHTYVQIAIDCDKERIILDHTSNTDFSSLSNEIPTHEPRFHFFNYRHQHEGAQVNSHVFIFSCPDGSKGTKSAPIRMRMLYSSSKANVSNILTGVDGKIDTKFEINSPEDLNEEELVAQLHPVTEVKKAAFSKPTGPGKGTRKLIR</sequence>
<feature type="domain" description="ADF-H" evidence="8">
    <location>
        <begin position="147"/>
        <end position="287"/>
    </location>
</feature>
<dbReference type="FunCoup" id="A0A2P6N1S0">
    <property type="interactions" value="317"/>
</dbReference>